<evidence type="ECO:0000256" key="8">
    <source>
        <dbReference type="ARBA" id="ARBA00047776"/>
    </source>
</evidence>
<evidence type="ECO:0000256" key="5">
    <source>
        <dbReference type="ARBA" id="ARBA00022827"/>
    </source>
</evidence>
<feature type="domain" description="FAD/NAD(P)-binding" evidence="9">
    <location>
        <begin position="10"/>
        <end position="195"/>
    </location>
</feature>
<proteinExistence type="inferred from homology"/>
<dbReference type="PANTHER" id="PTHR48467">
    <property type="entry name" value="GLUTAMATE SYNTHASE 1 [NADH], CHLOROPLASTIC-LIKE"/>
    <property type="match status" value="1"/>
</dbReference>
<dbReference type="InterPro" id="IPR023753">
    <property type="entry name" value="FAD/NAD-binding_dom"/>
</dbReference>
<evidence type="ECO:0000256" key="2">
    <source>
        <dbReference type="ARBA" id="ARBA00008312"/>
    </source>
</evidence>
<evidence type="ECO:0000256" key="1">
    <source>
        <dbReference type="ARBA" id="ARBA00001974"/>
    </source>
</evidence>
<evidence type="ECO:0000256" key="4">
    <source>
        <dbReference type="ARBA" id="ARBA00022630"/>
    </source>
</evidence>
<dbReference type="PANTHER" id="PTHR48467:SF1">
    <property type="entry name" value="GLUTAMATE SYNTHASE 1 [NADH], CHLOROPLASTIC-LIKE"/>
    <property type="match status" value="1"/>
</dbReference>
<evidence type="ECO:0000256" key="3">
    <source>
        <dbReference type="ARBA" id="ARBA00013223"/>
    </source>
</evidence>
<keyword evidence="4" id="KW-0285">Flavoprotein</keyword>
<gene>
    <name evidence="10" type="ORF">LRS13_18765</name>
</gene>
<evidence type="ECO:0000259" key="9">
    <source>
        <dbReference type="Pfam" id="PF07992"/>
    </source>
</evidence>
<keyword evidence="11" id="KW-1185">Reference proteome</keyword>
<dbReference type="PRINTS" id="PR00419">
    <property type="entry name" value="ADXRDTASE"/>
</dbReference>
<dbReference type="Gene3D" id="3.40.50.720">
    <property type="entry name" value="NAD(P)-binding Rossmann-like Domain"/>
    <property type="match status" value="1"/>
</dbReference>
<dbReference type="Proteomes" id="UP001058860">
    <property type="component" value="Chromosome"/>
</dbReference>
<comment type="cofactor">
    <cofactor evidence="1">
        <name>FAD</name>
        <dbReference type="ChEBI" id="CHEBI:57692"/>
    </cofactor>
</comment>
<dbReference type="InterPro" id="IPR021163">
    <property type="entry name" value="Ferredox_Rdtase_adrenod"/>
</dbReference>
<dbReference type="EMBL" id="CP088295">
    <property type="protein sequence ID" value="UUY02711.1"/>
    <property type="molecule type" value="Genomic_DNA"/>
</dbReference>
<protein>
    <recommendedName>
        <fullName evidence="3">ferredoxin--NADP(+) reductase</fullName>
        <ecNumber evidence="3">1.18.1.2</ecNumber>
    </recommendedName>
</protein>
<dbReference type="Pfam" id="PF07992">
    <property type="entry name" value="Pyr_redox_2"/>
    <property type="match status" value="1"/>
</dbReference>
<keyword evidence="6" id="KW-0521">NADP</keyword>
<keyword evidence="7" id="KW-0560">Oxidoreductase</keyword>
<name>A0ABY5PDI9_9ACTN</name>
<dbReference type="EC" id="1.18.1.2" evidence="3"/>
<evidence type="ECO:0000256" key="7">
    <source>
        <dbReference type="ARBA" id="ARBA00023002"/>
    </source>
</evidence>
<evidence type="ECO:0000313" key="10">
    <source>
        <dbReference type="EMBL" id="UUY02711.1"/>
    </source>
</evidence>
<comment type="catalytic activity">
    <reaction evidence="8">
        <text>2 reduced [2Fe-2S]-[ferredoxin] + NADP(+) + H(+) = 2 oxidized [2Fe-2S]-[ferredoxin] + NADPH</text>
        <dbReference type="Rhea" id="RHEA:20125"/>
        <dbReference type="Rhea" id="RHEA-COMP:10000"/>
        <dbReference type="Rhea" id="RHEA-COMP:10001"/>
        <dbReference type="ChEBI" id="CHEBI:15378"/>
        <dbReference type="ChEBI" id="CHEBI:33737"/>
        <dbReference type="ChEBI" id="CHEBI:33738"/>
        <dbReference type="ChEBI" id="CHEBI:57783"/>
        <dbReference type="ChEBI" id="CHEBI:58349"/>
        <dbReference type="EC" id="1.18.1.2"/>
    </reaction>
</comment>
<dbReference type="SUPFAM" id="SSF51971">
    <property type="entry name" value="Nucleotide-binding domain"/>
    <property type="match status" value="1"/>
</dbReference>
<reference evidence="11" key="1">
    <citation type="submission" date="2021-11" db="EMBL/GenBank/DDBJ databases">
        <title>Cultivation dependent microbiological survey of springs from the worlds oldest radium mine currently devoted to the extraction of radon-saturated water.</title>
        <authorList>
            <person name="Kapinusova G."/>
            <person name="Smrhova T."/>
            <person name="Strejcek M."/>
            <person name="Suman J."/>
            <person name="Jani K."/>
            <person name="Pajer P."/>
            <person name="Uhlik O."/>
        </authorList>
    </citation>
    <scope>NUCLEOTIDE SEQUENCE [LARGE SCALE GENOMIC DNA]</scope>
    <source>
        <strain evidence="11">J379</strain>
    </source>
</reference>
<evidence type="ECO:0000256" key="6">
    <source>
        <dbReference type="ARBA" id="ARBA00022857"/>
    </source>
</evidence>
<evidence type="ECO:0000313" key="11">
    <source>
        <dbReference type="Proteomes" id="UP001058860"/>
    </source>
</evidence>
<keyword evidence="5" id="KW-0274">FAD</keyword>
<accession>A0ABY5PDI9</accession>
<sequence length="463" mass="50109">MTDTDQHPLRVAIVGSGPSGFYAAGHLLSQAGRPIEVDVFERLPTPWGLVRGGVAPDHPKIKSVTRMYEKTARKEGFRFFGNVEIGTDVSHDELASWYDAVIYASGTSGDKKSGIAGEDLAGSLSATEFVGWYNAHPDFKDLDPDLSVSRAVVIGNGNVAIDCARMLTLSREELAVTDIADHALDLLVDSSIEEILVLGRRGPEQAAFTNPELLELGELADADVIVDPADLLIPEDLQEDELDATARKNVEILREYAERLPSGKRKRVVLRFLASPVELIGDDRVEQVRVVRNELVRDEAGGLRARPTETEEIIDAGLVLRAIGYTGFAIPGVPFDERKGLIPNDGDGRVLGPDGEVVPGLYTAGWIKRGPSGVIGTNKKCAQDTVNAVLADFEGHESTPKVDTEDVAAVLRNRVPGLVDYAGWELIDAHEKGLGEPQGRPRVKLTLVDEMVRIAAEQEPAAH</sequence>
<comment type="similarity">
    <text evidence="2">Belongs to the ferredoxin--NADP reductase type 1 family.</text>
</comment>
<organism evidence="10 11">
    <name type="scientific">Svornostia abyssi</name>
    <dbReference type="NCBI Taxonomy" id="2898438"/>
    <lineage>
        <taxon>Bacteria</taxon>
        <taxon>Bacillati</taxon>
        <taxon>Actinomycetota</taxon>
        <taxon>Thermoleophilia</taxon>
        <taxon>Solirubrobacterales</taxon>
        <taxon>Baekduiaceae</taxon>
        <taxon>Svornostia</taxon>
    </lineage>
</organism>
<dbReference type="PIRSF" id="PIRSF000362">
    <property type="entry name" value="FNR"/>
    <property type="match status" value="1"/>
</dbReference>
<dbReference type="InterPro" id="IPR055275">
    <property type="entry name" value="Ferredox_Rdtase"/>
</dbReference>
<dbReference type="InterPro" id="IPR036188">
    <property type="entry name" value="FAD/NAD-bd_sf"/>
</dbReference>
<dbReference type="RefSeq" id="WP_353863233.1">
    <property type="nucleotide sequence ID" value="NZ_CP088295.1"/>
</dbReference>
<dbReference type="Gene3D" id="3.50.50.60">
    <property type="entry name" value="FAD/NAD(P)-binding domain"/>
    <property type="match status" value="1"/>
</dbReference>